<evidence type="ECO:0000313" key="6">
    <source>
        <dbReference type="EMBL" id="PIE92801.1"/>
    </source>
</evidence>
<dbReference type="AlphaFoldDB" id="A0A2G6Q7R3"/>
<sequence length="317" mass="37202">MTYLDMYKEHLKQEDKRESTIKGYEKAVRYFIKWYEENHSNFGTYYETFEDSINTIRIDHLIDYRKYLLETTSVSGKPYSFDTISLRVNCIKDFFTFLYNQKLIEVNPAQNLKSIRYVKESQVKWLSKEEKATLLRYVEDPKILEKNEWRGYRNLAVVNIMLLAGLRISEVSELKLKDIEEGFILIRSSKGMKGRKLPINHDLGKILTKWLDVRNNKDKYKDSEYVFLSQRGSQFTEMGITKLFITLQKKTGISDLTAHTLRHTFCHDLVIKGVPVHMIAEYAGHSSLKTTMIYITSSHTEKKAAVEKLSVGRYDNL</sequence>
<evidence type="ECO:0000256" key="2">
    <source>
        <dbReference type="ARBA" id="ARBA00023172"/>
    </source>
</evidence>
<dbReference type="Pfam" id="PF00589">
    <property type="entry name" value="Phage_integrase"/>
    <property type="match status" value="1"/>
</dbReference>
<dbReference type="InterPro" id="IPR044068">
    <property type="entry name" value="CB"/>
</dbReference>
<dbReference type="PROSITE" id="PS51898">
    <property type="entry name" value="TYR_RECOMBINASE"/>
    <property type="match status" value="1"/>
</dbReference>
<dbReference type="EMBL" id="NWUW01000026">
    <property type="protein sequence ID" value="PIE92801.1"/>
    <property type="molecule type" value="Genomic_DNA"/>
</dbReference>
<dbReference type="InterPro" id="IPR050090">
    <property type="entry name" value="Tyrosine_recombinase_XerCD"/>
</dbReference>
<name>A0A2G6Q7R3_9BACI</name>
<protein>
    <submittedName>
        <fullName evidence="6">Integrase</fullName>
    </submittedName>
</protein>
<keyword evidence="2" id="KW-0233">DNA recombination</keyword>
<dbReference type="SUPFAM" id="SSF56349">
    <property type="entry name" value="DNA breaking-rejoining enzymes"/>
    <property type="match status" value="1"/>
</dbReference>
<dbReference type="InterPro" id="IPR010998">
    <property type="entry name" value="Integrase_recombinase_N"/>
</dbReference>
<dbReference type="PANTHER" id="PTHR30349:SF81">
    <property type="entry name" value="TYROSINE RECOMBINASE XERC"/>
    <property type="match status" value="1"/>
</dbReference>
<dbReference type="Gene3D" id="1.10.443.10">
    <property type="entry name" value="Intergrase catalytic core"/>
    <property type="match status" value="1"/>
</dbReference>
<comment type="caution">
    <text evidence="6">The sequence shown here is derived from an EMBL/GenBank/DDBJ whole genome shotgun (WGS) entry which is preliminary data.</text>
</comment>
<feature type="domain" description="Core-binding (CB)" evidence="5">
    <location>
        <begin position="1"/>
        <end position="99"/>
    </location>
</feature>
<dbReference type="GO" id="GO:0015074">
    <property type="term" value="P:DNA integration"/>
    <property type="evidence" value="ECO:0007669"/>
    <property type="project" value="InterPro"/>
</dbReference>
<dbReference type="GO" id="GO:0003677">
    <property type="term" value="F:DNA binding"/>
    <property type="evidence" value="ECO:0007669"/>
    <property type="project" value="UniProtKB-UniRule"/>
</dbReference>
<dbReference type="InterPro" id="IPR002104">
    <property type="entry name" value="Integrase_catalytic"/>
</dbReference>
<evidence type="ECO:0000256" key="1">
    <source>
        <dbReference type="ARBA" id="ARBA00023125"/>
    </source>
</evidence>
<dbReference type="GO" id="GO:0006310">
    <property type="term" value="P:DNA recombination"/>
    <property type="evidence" value="ECO:0007669"/>
    <property type="project" value="UniProtKB-KW"/>
</dbReference>
<dbReference type="PROSITE" id="PS51900">
    <property type="entry name" value="CB"/>
    <property type="match status" value="1"/>
</dbReference>
<dbReference type="Gene3D" id="1.10.150.130">
    <property type="match status" value="1"/>
</dbReference>
<organism evidence="6 7">
    <name type="scientific">Bacillus fungorum</name>
    <dbReference type="NCBI Taxonomy" id="2039284"/>
    <lineage>
        <taxon>Bacteria</taxon>
        <taxon>Bacillati</taxon>
        <taxon>Bacillota</taxon>
        <taxon>Bacilli</taxon>
        <taxon>Bacillales</taxon>
        <taxon>Bacillaceae</taxon>
        <taxon>Bacillus</taxon>
    </lineage>
</organism>
<accession>A0A2G6Q7R3</accession>
<keyword evidence="1 3" id="KW-0238">DNA-binding</keyword>
<gene>
    <name evidence="6" type="ORF">CO726_24865</name>
</gene>
<proteinExistence type="predicted"/>
<evidence type="ECO:0000313" key="7">
    <source>
        <dbReference type="Proteomes" id="UP000228484"/>
    </source>
</evidence>
<keyword evidence="7" id="KW-1185">Reference proteome</keyword>
<dbReference type="InterPro" id="IPR011010">
    <property type="entry name" value="DNA_brk_join_enz"/>
</dbReference>
<evidence type="ECO:0000259" key="4">
    <source>
        <dbReference type="PROSITE" id="PS51898"/>
    </source>
</evidence>
<dbReference type="PANTHER" id="PTHR30349">
    <property type="entry name" value="PHAGE INTEGRASE-RELATED"/>
    <property type="match status" value="1"/>
</dbReference>
<dbReference type="CDD" id="cd00397">
    <property type="entry name" value="DNA_BRE_C"/>
    <property type="match status" value="1"/>
</dbReference>
<dbReference type="Proteomes" id="UP000228484">
    <property type="component" value="Unassembled WGS sequence"/>
</dbReference>
<dbReference type="RefSeq" id="WP_099686033.1">
    <property type="nucleotide sequence ID" value="NZ_NWUW01000026.1"/>
</dbReference>
<reference evidence="6 7" key="1">
    <citation type="submission" date="2017-09" db="EMBL/GenBank/DDBJ databases">
        <title>Biocontrol bacteria screening and application from spent mushroom substrate.</title>
        <authorList>
            <person name="Sun X."/>
        </authorList>
    </citation>
    <scope>NUCLEOTIDE SEQUENCE [LARGE SCALE GENOMIC DNA]</scope>
    <source>
        <strain evidence="6 7">100374</strain>
    </source>
</reference>
<evidence type="ECO:0000256" key="3">
    <source>
        <dbReference type="PROSITE-ProRule" id="PRU01248"/>
    </source>
</evidence>
<feature type="domain" description="Tyr recombinase" evidence="4">
    <location>
        <begin position="121"/>
        <end position="307"/>
    </location>
</feature>
<evidence type="ECO:0000259" key="5">
    <source>
        <dbReference type="PROSITE" id="PS51900"/>
    </source>
</evidence>
<dbReference type="InterPro" id="IPR013762">
    <property type="entry name" value="Integrase-like_cat_sf"/>
</dbReference>